<dbReference type="EnsemblPlants" id="PGSC0003DMT400086639">
    <property type="protein sequence ID" value="PGSC0003DMT400086639"/>
    <property type="gene ID" value="PGSC0003DMG400036210"/>
</dbReference>
<dbReference type="PaxDb" id="4113-PGSC0003DMT400086639"/>
<reference evidence="2" key="2">
    <citation type="submission" date="2015-06" db="UniProtKB">
        <authorList>
            <consortium name="EnsemblPlants"/>
        </authorList>
    </citation>
    <scope>IDENTIFICATION</scope>
    <source>
        <strain evidence="2">DM1-3 516 R44</strain>
    </source>
</reference>
<dbReference type="Gramene" id="PGSC0003DMT400086639">
    <property type="protein sequence ID" value="PGSC0003DMT400086639"/>
    <property type="gene ID" value="PGSC0003DMG400036210"/>
</dbReference>
<dbReference type="HOGENOM" id="CLU_1430341_0_0_1"/>
<evidence type="ECO:0000313" key="2">
    <source>
        <dbReference type="EnsemblPlants" id="PGSC0003DMT400086639"/>
    </source>
</evidence>
<reference evidence="3" key="1">
    <citation type="journal article" date="2011" name="Nature">
        <title>Genome sequence and analysis of the tuber crop potato.</title>
        <authorList>
            <consortium name="The Potato Genome Sequencing Consortium"/>
        </authorList>
    </citation>
    <scope>NUCLEOTIDE SEQUENCE [LARGE SCALE GENOMIC DNA]</scope>
    <source>
        <strain evidence="3">cv. DM1-3 516 R44</strain>
    </source>
</reference>
<name>M1DC71_SOLTU</name>
<evidence type="ECO:0000256" key="1">
    <source>
        <dbReference type="SAM" id="MobiDB-lite"/>
    </source>
</evidence>
<sequence length="190" mass="21224">MPYCPLGRSSPYHKHSRSHHPCEHSVHQCDARGAGIRLNVGDQIISKLKMFYRGNKKAFFLPGLVTTMCKRAGVPLLDTDELLPMDPHFHPLLIMQPSTQGRKGRKVDGAGSSRAATKVDDKTEDYDEADDALPTQSQRPQSGARVEEDLVAIRRKFGGPMLAPRLQFHPSLPLRLICSAASYDGRRRRI</sequence>
<keyword evidence="3" id="KW-1185">Reference proteome</keyword>
<proteinExistence type="predicted"/>
<dbReference type="InParanoid" id="M1DC71"/>
<feature type="region of interest" description="Disordered" evidence="1">
    <location>
        <begin position="1"/>
        <end position="21"/>
    </location>
</feature>
<dbReference type="AlphaFoldDB" id="M1DC71"/>
<evidence type="ECO:0000313" key="3">
    <source>
        <dbReference type="Proteomes" id="UP000011115"/>
    </source>
</evidence>
<accession>M1DC71</accession>
<organism evidence="2 3">
    <name type="scientific">Solanum tuberosum</name>
    <name type="common">Potato</name>
    <dbReference type="NCBI Taxonomy" id="4113"/>
    <lineage>
        <taxon>Eukaryota</taxon>
        <taxon>Viridiplantae</taxon>
        <taxon>Streptophyta</taxon>
        <taxon>Embryophyta</taxon>
        <taxon>Tracheophyta</taxon>
        <taxon>Spermatophyta</taxon>
        <taxon>Magnoliopsida</taxon>
        <taxon>eudicotyledons</taxon>
        <taxon>Gunneridae</taxon>
        <taxon>Pentapetalae</taxon>
        <taxon>asterids</taxon>
        <taxon>lamiids</taxon>
        <taxon>Solanales</taxon>
        <taxon>Solanaceae</taxon>
        <taxon>Solanoideae</taxon>
        <taxon>Solaneae</taxon>
        <taxon>Solanum</taxon>
    </lineage>
</organism>
<feature type="region of interest" description="Disordered" evidence="1">
    <location>
        <begin position="96"/>
        <end position="146"/>
    </location>
</feature>
<dbReference type="Proteomes" id="UP000011115">
    <property type="component" value="Unassembled WGS sequence"/>
</dbReference>
<protein>
    <submittedName>
        <fullName evidence="2">Uncharacterized protein</fullName>
    </submittedName>
</protein>
<feature type="compositionally biased region" description="Acidic residues" evidence="1">
    <location>
        <begin position="122"/>
        <end position="131"/>
    </location>
</feature>